<dbReference type="InterPro" id="IPR008927">
    <property type="entry name" value="6-PGluconate_DH-like_C_sf"/>
</dbReference>
<dbReference type="InterPro" id="IPR050988">
    <property type="entry name" value="Mannitol_DH/Oxidoreductase"/>
</dbReference>
<dbReference type="AlphaFoldDB" id="A0A1R0XSL0"/>
<comment type="caution">
    <text evidence="5">The sequence shown here is derived from an EMBL/GenBank/DDBJ whole genome shotgun (WGS) entry which is preliminary data.</text>
</comment>
<keyword evidence="1" id="KW-0560">Oxidoreductase</keyword>
<dbReference type="Gene3D" id="1.10.1040.10">
    <property type="entry name" value="N-(1-d-carboxylethyl)-l-norvaline Dehydrogenase, domain 2"/>
    <property type="match status" value="1"/>
</dbReference>
<dbReference type="OrthoDB" id="271711at2"/>
<dbReference type="Pfam" id="PF08125">
    <property type="entry name" value="Mannitol_dh_C"/>
    <property type="match status" value="1"/>
</dbReference>
<dbReference type="Pfam" id="PF01232">
    <property type="entry name" value="Mannitol_dh"/>
    <property type="match status" value="1"/>
</dbReference>
<dbReference type="SUPFAM" id="SSF48179">
    <property type="entry name" value="6-phosphogluconate dehydrogenase C-terminal domain-like"/>
    <property type="match status" value="1"/>
</dbReference>
<protein>
    <submittedName>
        <fullName evidence="5">Mannitol dehydrogenase</fullName>
    </submittedName>
</protein>
<dbReference type="Gene3D" id="3.40.50.720">
    <property type="entry name" value="NAD(P)-binding Rossmann-like Domain"/>
    <property type="match status" value="1"/>
</dbReference>
<dbReference type="RefSeq" id="WP_076120461.1">
    <property type="nucleotide sequence ID" value="NZ_MPTC01000020.1"/>
</dbReference>
<dbReference type="InterPro" id="IPR036291">
    <property type="entry name" value="NAD(P)-bd_dom_sf"/>
</dbReference>
<evidence type="ECO:0000259" key="4">
    <source>
        <dbReference type="Pfam" id="PF08125"/>
    </source>
</evidence>
<dbReference type="GO" id="GO:0008926">
    <property type="term" value="F:mannitol-1-phosphate 5-dehydrogenase activity"/>
    <property type="evidence" value="ECO:0007669"/>
    <property type="project" value="UniProtKB-EC"/>
</dbReference>
<proteinExistence type="predicted"/>
<evidence type="ECO:0000259" key="3">
    <source>
        <dbReference type="Pfam" id="PF01232"/>
    </source>
</evidence>
<feature type="domain" description="Mannitol dehydrogenase C-terminal" evidence="4">
    <location>
        <begin position="324"/>
        <end position="503"/>
    </location>
</feature>
<evidence type="ECO:0000256" key="1">
    <source>
        <dbReference type="ARBA" id="ARBA00023002"/>
    </source>
</evidence>
<gene>
    <name evidence="5" type="ORF">BSK52_20480</name>
</gene>
<comment type="catalytic activity">
    <reaction evidence="2">
        <text>D-mannitol 1-phosphate + NAD(+) = beta-D-fructose 6-phosphate + NADH + H(+)</text>
        <dbReference type="Rhea" id="RHEA:19661"/>
        <dbReference type="ChEBI" id="CHEBI:15378"/>
        <dbReference type="ChEBI" id="CHEBI:57540"/>
        <dbReference type="ChEBI" id="CHEBI:57634"/>
        <dbReference type="ChEBI" id="CHEBI:57945"/>
        <dbReference type="ChEBI" id="CHEBI:61381"/>
        <dbReference type="EC" id="1.1.1.17"/>
    </reaction>
</comment>
<reference evidence="5 6" key="1">
    <citation type="submission" date="2016-10" db="EMBL/GenBank/DDBJ databases">
        <title>Paenibacillus species isolates.</title>
        <authorList>
            <person name="Beno S.M."/>
        </authorList>
    </citation>
    <scope>NUCLEOTIDE SEQUENCE [LARGE SCALE GENOMIC DNA]</scope>
    <source>
        <strain evidence="5 6">FSL H7-0710</strain>
    </source>
</reference>
<dbReference type="PANTHER" id="PTHR43362:SF1">
    <property type="entry name" value="MANNITOL DEHYDROGENASE 2-RELATED"/>
    <property type="match status" value="1"/>
</dbReference>
<dbReference type="EMBL" id="MPTC01000020">
    <property type="protein sequence ID" value="OMD37979.1"/>
    <property type="molecule type" value="Genomic_DNA"/>
</dbReference>
<organism evidence="5 6">
    <name type="scientific">Paenibacillus odorifer</name>
    <dbReference type="NCBI Taxonomy" id="189426"/>
    <lineage>
        <taxon>Bacteria</taxon>
        <taxon>Bacillati</taxon>
        <taxon>Bacillota</taxon>
        <taxon>Bacilli</taxon>
        <taxon>Bacillales</taxon>
        <taxon>Paenibacillaceae</taxon>
        <taxon>Paenibacillus</taxon>
    </lineage>
</organism>
<sequence>MLHLTRECIQSCAEAWKDADVELPQFDYEQVAKNTRVRPEWVHFGAGNIFRGFVANAHQKLLELGKADTGIIAATSSDYELIDKIYKPHDYLTLLVLMNANGEFTKKVISSITEAVMANTNRVEDYCRLVEIFENPSLQMASFTITEKGYTLTDSNGKYLDIVKKDMEQGPEQPSHSMSVIASLAYRRYLKGQYPMTFVSMDNCSHNGDMLKNSVITIAKAWAAKELVEEDFVVYLEDESRITFPLSMIDKITPRPSEVVRNALQEQGIGGMDILITSRNAHTAPFVNAEVSEYLVIEDKFTNGRPLLEEAGIIFTDRETVNRVETMKVTTCLNPLHTALAVTGCLLGYTQISDEMQDQTLRTLVEWIGYKEGMPVVVDPIILGPQQFLDEVLQERLTNPYIPDTPQRIATDTSQKVGIRYGETIKSYILREDLNPSDLTAIPLAIAAWCRYLIGVDDEGNSFELSTDPLMESLQAHLQGVTLGDSTSKVHEILDNQKIFGVPLYEIGLGSKIESYFYEMLKGPGAVRRTLEKHLNEELV</sequence>
<evidence type="ECO:0000256" key="2">
    <source>
        <dbReference type="ARBA" id="ARBA00048615"/>
    </source>
</evidence>
<dbReference type="Proteomes" id="UP000187439">
    <property type="component" value="Unassembled WGS sequence"/>
</dbReference>
<dbReference type="InterPro" id="IPR013118">
    <property type="entry name" value="Mannitol_DH_C"/>
</dbReference>
<name>A0A1R0XSL0_9BACL</name>
<dbReference type="SUPFAM" id="SSF51735">
    <property type="entry name" value="NAD(P)-binding Rossmann-fold domains"/>
    <property type="match status" value="1"/>
</dbReference>
<evidence type="ECO:0000313" key="6">
    <source>
        <dbReference type="Proteomes" id="UP000187439"/>
    </source>
</evidence>
<accession>A0A1R0XSL0</accession>
<dbReference type="InterPro" id="IPR013328">
    <property type="entry name" value="6PGD_dom2"/>
</dbReference>
<evidence type="ECO:0000313" key="5">
    <source>
        <dbReference type="EMBL" id="OMD37979.1"/>
    </source>
</evidence>
<feature type="domain" description="Mannitol dehydrogenase N-terminal" evidence="3">
    <location>
        <begin position="42"/>
        <end position="309"/>
    </location>
</feature>
<dbReference type="InterPro" id="IPR013131">
    <property type="entry name" value="Mannitol_DH_N"/>
</dbReference>
<dbReference type="PANTHER" id="PTHR43362">
    <property type="entry name" value="MANNITOL DEHYDROGENASE DSF1-RELATED"/>
    <property type="match status" value="1"/>
</dbReference>